<proteinExistence type="predicted"/>
<dbReference type="EMBL" id="HBFE01003206">
    <property type="protein sequence ID" value="CAD8726062.1"/>
    <property type="molecule type" value="Transcribed_RNA"/>
</dbReference>
<dbReference type="PANTHER" id="PTHR14969:SF55">
    <property type="entry name" value="PHOSPHATIDIC ACID PHOSPHATASE TYPE 2_HALOPEROXIDASE DOMAIN-CONTAINING PROTEIN"/>
    <property type="match status" value="1"/>
</dbReference>
<reference evidence="5" key="1">
    <citation type="submission" date="2021-01" db="EMBL/GenBank/DDBJ databases">
        <authorList>
            <person name="Corre E."/>
            <person name="Pelletier E."/>
            <person name="Niang G."/>
            <person name="Scheremetjew M."/>
            <person name="Finn R."/>
            <person name="Kale V."/>
            <person name="Holt S."/>
            <person name="Cochrane G."/>
            <person name="Meng A."/>
            <person name="Brown T."/>
            <person name="Cohen L."/>
        </authorList>
    </citation>
    <scope>NUCLEOTIDE SEQUENCE</scope>
    <source>
        <strain evidence="5">CCMP3276</strain>
    </source>
</reference>
<feature type="compositionally biased region" description="Basic and acidic residues" evidence="1">
    <location>
        <begin position="1"/>
        <end position="16"/>
    </location>
</feature>
<accession>A0A6T9Z8J2</accession>
<keyword evidence="2" id="KW-0812">Transmembrane</keyword>
<organism evidence="5">
    <name type="scientific">Erythrolobus madagascarensis</name>
    <dbReference type="NCBI Taxonomy" id="708628"/>
    <lineage>
        <taxon>Eukaryota</taxon>
        <taxon>Rhodophyta</taxon>
        <taxon>Bangiophyceae</taxon>
        <taxon>Porphyridiales</taxon>
        <taxon>Porphyridiaceae</taxon>
        <taxon>Erythrolobus</taxon>
    </lineage>
</organism>
<dbReference type="InterPro" id="IPR000326">
    <property type="entry name" value="PAP2/HPO"/>
</dbReference>
<dbReference type="CDD" id="cd01610">
    <property type="entry name" value="PAP2_like"/>
    <property type="match status" value="1"/>
</dbReference>
<dbReference type="InterPro" id="IPR036938">
    <property type="entry name" value="PAP2/HPO_sf"/>
</dbReference>
<feature type="transmembrane region" description="Helical" evidence="2">
    <location>
        <begin position="163"/>
        <end position="186"/>
    </location>
</feature>
<dbReference type="SMART" id="SM00014">
    <property type="entry name" value="acidPPc"/>
    <property type="match status" value="1"/>
</dbReference>
<dbReference type="GO" id="GO:0042392">
    <property type="term" value="F:sphingosine-1-phosphate phosphatase activity"/>
    <property type="evidence" value="ECO:0007669"/>
    <property type="project" value="TreeGrafter"/>
</dbReference>
<dbReference type="Gene3D" id="1.20.144.10">
    <property type="entry name" value="Phosphatidic acid phosphatase type 2/haloperoxidase"/>
    <property type="match status" value="1"/>
</dbReference>
<feature type="domain" description="Phosphatidic acid phosphatase type 2/haloperoxidase" evidence="3">
    <location>
        <begin position="195"/>
        <end position="311"/>
    </location>
</feature>
<dbReference type="EMBL" id="HBFE01003207">
    <property type="protein sequence ID" value="CAD8726063.1"/>
    <property type="molecule type" value="Transcribed_RNA"/>
</dbReference>
<feature type="region of interest" description="Disordered" evidence="1">
    <location>
        <begin position="1"/>
        <end position="25"/>
    </location>
</feature>
<dbReference type="SUPFAM" id="SSF48317">
    <property type="entry name" value="Acid phosphatase/Vanadium-dependent haloperoxidase"/>
    <property type="match status" value="1"/>
</dbReference>
<sequence>MEYVPHEDRQDARAKVDPQNLTKSSNRMAGCERSFCADAFAEKWPRRKAFFPRSLSERPIKTVFQEESRESGTSRENSLVSITPEHSDHESSDDELYEKPSVNEDTTMCQDPWRQCSHTCFERSGTEARIGTEVWEFPLALEAVLQPYDDLLIGLCQTRTKGFVGIFSQVMTFVTAIEFGLTWPLILYAGGWNSTARAALASISVLSILSQFLKRYVWRPRPWMVYRAKRVRGDKTSSFPSRAAACSVVFSLIALDVSRTLGWALSGTTNAGIVLLALASTSFARVNVGAHYPSDTVIGGVLGAVSWTLGVGVVGILDKPHEIMHAIFPSSVMLILGMLAAFTTTVISIETFWSKCSLVFGLLTPAATYDLVFAERHDAPRLLTSGHPALPAALLLALLAYGILASKRRGTSWQLVVFAQLFFGSLGVVLMCSPRPC</sequence>
<gene>
    <name evidence="4" type="ORF">EMAD1354_LOCUS2142</name>
    <name evidence="5" type="ORF">EMAD1354_LOCUS2143</name>
</gene>
<protein>
    <recommendedName>
        <fullName evidence="3">Phosphatidic acid phosphatase type 2/haloperoxidase domain-containing protein</fullName>
    </recommendedName>
</protein>
<keyword evidence="2" id="KW-1133">Transmembrane helix</keyword>
<dbReference type="PANTHER" id="PTHR14969">
    <property type="entry name" value="SPHINGOSINE-1-PHOSPHATE PHOSPHOHYDROLASE"/>
    <property type="match status" value="1"/>
</dbReference>
<feature type="transmembrane region" description="Helical" evidence="2">
    <location>
        <begin position="239"/>
        <end position="255"/>
    </location>
</feature>
<evidence type="ECO:0000256" key="1">
    <source>
        <dbReference type="SAM" id="MobiDB-lite"/>
    </source>
</evidence>
<feature type="transmembrane region" description="Helical" evidence="2">
    <location>
        <begin position="386"/>
        <end position="405"/>
    </location>
</feature>
<feature type="transmembrane region" description="Helical" evidence="2">
    <location>
        <begin position="261"/>
        <end position="284"/>
    </location>
</feature>
<feature type="transmembrane region" description="Helical" evidence="2">
    <location>
        <begin position="198"/>
        <end position="218"/>
    </location>
</feature>
<evidence type="ECO:0000259" key="3">
    <source>
        <dbReference type="SMART" id="SM00014"/>
    </source>
</evidence>
<feature type="transmembrane region" description="Helical" evidence="2">
    <location>
        <begin position="296"/>
        <end position="317"/>
    </location>
</feature>
<evidence type="ECO:0000256" key="2">
    <source>
        <dbReference type="SAM" id="Phobius"/>
    </source>
</evidence>
<dbReference type="AlphaFoldDB" id="A0A6T9Z8J2"/>
<name>A0A6T9Z8J2_9RHOD</name>
<feature type="transmembrane region" description="Helical" evidence="2">
    <location>
        <begin position="412"/>
        <end position="431"/>
    </location>
</feature>
<evidence type="ECO:0000313" key="4">
    <source>
        <dbReference type="EMBL" id="CAD8726062.1"/>
    </source>
</evidence>
<feature type="compositionally biased region" description="Basic and acidic residues" evidence="1">
    <location>
        <begin position="62"/>
        <end position="73"/>
    </location>
</feature>
<evidence type="ECO:0000313" key="5">
    <source>
        <dbReference type="EMBL" id="CAD8726063.1"/>
    </source>
</evidence>
<feature type="transmembrane region" description="Helical" evidence="2">
    <location>
        <begin position="323"/>
        <end position="349"/>
    </location>
</feature>
<feature type="region of interest" description="Disordered" evidence="1">
    <location>
        <begin position="62"/>
        <end position="100"/>
    </location>
</feature>
<feature type="transmembrane region" description="Helical" evidence="2">
    <location>
        <begin position="356"/>
        <end position="374"/>
    </location>
</feature>
<dbReference type="Pfam" id="PF01569">
    <property type="entry name" value="PAP2"/>
    <property type="match status" value="1"/>
</dbReference>
<keyword evidence="2" id="KW-0472">Membrane</keyword>